<feature type="region of interest" description="Disordered" evidence="1">
    <location>
        <begin position="134"/>
        <end position="295"/>
    </location>
</feature>
<evidence type="ECO:0000313" key="4">
    <source>
        <dbReference type="Proteomes" id="UP000708148"/>
    </source>
</evidence>
<reference evidence="3" key="1">
    <citation type="submission" date="2020-12" db="EMBL/GenBank/DDBJ databases">
        <authorList>
            <person name="Iha C."/>
        </authorList>
    </citation>
    <scope>NUCLEOTIDE SEQUENCE</scope>
</reference>
<feature type="domain" description="C2" evidence="2">
    <location>
        <begin position="1"/>
        <end position="93"/>
    </location>
</feature>
<dbReference type="InterPro" id="IPR035892">
    <property type="entry name" value="C2_domain_sf"/>
</dbReference>
<dbReference type="CDD" id="cd00030">
    <property type="entry name" value="C2"/>
    <property type="match status" value="1"/>
</dbReference>
<dbReference type="Proteomes" id="UP000708148">
    <property type="component" value="Unassembled WGS sequence"/>
</dbReference>
<keyword evidence="4" id="KW-1185">Reference proteome</keyword>
<dbReference type="SUPFAM" id="SSF49562">
    <property type="entry name" value="C2 domain (Calcium/lipid-binding domain, CaLB)"/>
    <property type="match status" value="1"/>
</dbReference>
<dbReference type="PANTHER" id="PTHR46296">
    <property type="entry name" value="BNAA05G37250D PROTEIN"/>
    <property type="match status" value="1"/>
</dbReference>
<sequence length="350" mass="38276">MKRGFTTKNGSSDPYARIRFGPKQRRTPVAKATLAPKWDMKLMRMGVFGPRDEGYARISVFDEDKVSKDEFMGQVAIPVSAMRSAGLGVHRWWLPLQESTGKFPGCPVSGEILVVFKVKKAVARANVEALSKQTEDLTIEEEEPRKEAEEGTAAPARRKPARRQCGEEEGAEEESARRQCGDERRGDEETEEKTDGAVDEGKEAVDVEKEAVDGEEEAVDGEEEAVDGEEEAVDGEEEAVDGEEEAVDGEEEAVDGEEEAVDGEEDDEEEDDEEEGEDDCEIEEEEDDTDEQDEGWQVDLGAMASSAGGKMAKSMSSAFSKQATKAANDLARKGQRATAQAFKKATSFIG</sequence>
<dbReference type="AlphaFoldDB" id="A0A8S1JBX9"/>
<comment type="caution">
    <text evidence="3">The sequence shown here is derived from an EMBL/GenBank/DDBJ whole genome shotgun (WGS) entry which is preliminary data.</text>
</comment>
<proteinExistence type="predicted"/>
<dbReference type="PROSITE" id="PS50004">
    <property type="entry name" value="C2"/>
    <property type="match status" value="1"/>
</dbReference>
<dbReference type="Gene3D" id="2.60.40.150">
    <property type="entry name" value="C2 domain"/>
    <property type="match status" value="1"/>
</dbReference>
<feature type="compositionally biased region" description="Acidic residues" evidence="1">
    <location>
        <begin position="213"/>
        <end position="295"/>
    </location>
</feature>
<feature type="compositionally biased region" description="Basic and acidic residues" evidence="1">
    <location>
        <begin position="174"/>
        <end position="212"/>
    </location>
</feature>
<dbReference type="Pfam" id="PF00168">
    <property type="entry name" value="C2"/>
    <property type="match status" value="1"/>
</dbReference>
<accession>A0A8S1JBX9</accession>
<organism evidence="3 4">
    <name type="scientific">Ostreobium quekettii</name>
    <dbReference type="NCBI Taxonomy" id="121088"/>
    <lineage>
        <taxon>Eukaryota</taxon>
        <taxon>Viridiplantae</taxon>
        <taxon>Chlorophyta</taxon>
        <taxon>core chlorophytes</taxon>
        <taxon>Ulvophyceae</taxon>
        <taxon>TCBD clade</taxon>
        <taxon>Bryopsidales</taxon>
        <taxon>Ostreobineae</taxon>
        <taxon>Ostreobiaceae</taxon>
        <taxon>Ostreobium</taxon>
    </lineage>
</organism>
<dbReference type="InterPro" id="IPR000008">
    <property type="entry name" value="C2_dom"/>
</dbReference>
<protein>
    <recommendedName>
        <fullName evidence="2">C2 domain-containing protein</fullName>
    </recommendedName>
</protein>
<evidence type="ECO:0000313" key="3">
    <source>
        <dbReference type="EMBL" id="CAD7703619.1"/>
    </source>
</evidence>
<dbReference type="PANTHER" id="PTHR46296:SF8">
    <property type="entry name" value="OS06G0297800 PROTEIN"/>
    <property type="match status" value="1"/>
</dbReference>
<evidence type="ECO:0000259" key="2">
    <source>
        <dbReference type="PROSITE" id="PS50004"/>
    </source>
</evidence>
<feature type="compositionally biased region" description="Polar residues" evidence="1">
    <location>
        <begin position="1"/>
        <end position="12"/>
    </location>
</feature>
<dbReference type="InterPro" id="IPR044511">
    <property type="entry name" value="At1g03370/At5g50170-like"/>
</dbReference>
<feature type="region of interest" description="Disordered" evidence="1">
    <location>
        <begin position="1"/>
        <end position="20"/>
    </location>
</feature>
<gene>
    <name evidence="3" type="ORF">OSTQU699_LOCUS8976</name>
</gene>
<evidence type="ECO:0000256" key="1">
    <source>
        <dbReference type="SAM" id="MobiDB-lite"/>
    </source>
</evidence>
<dbReference type="OrthoDB" id="73919at2759"/>
<dbReference type="EMBL" id="CAJHUC010002329">
    <property type="protein sequence ID" value="CAD7703619.1"/>
    <property type="molecule type" value="Genomic_DNA"/>
</dbReference>
<name>A0A8S1JBX9_9CHLO</name>